<dbReference type="PANTHER" id="PTHR46797">
    <property type="entry name" value="HTH-TYPE TRANSCRIPTIONAL REGULATOR"/>
    <property type="match status" value="1"/>
</dbReference>
<dbReference type="RefSeq" id="WP_191279944.1">
    <property type="nucleotide sequence ID" value="NZ_BNAD01000007.1"/>
</dbReference>
<dbReference type="InterPro" id="IPR001387">
    <property type="entry name" value="Cro/C1-type_HTH"/>
</dbReference>
<evidence type="ECO:0000313" key="4">
    <source>
        <dbReference type="Proteomes" id="UP000597341"/>
    </source>
</evidence>
<dbReference type="InterPro" id="IPR010982">
    <property type="entry name" value="Lambda_DNA-bd_dom_sf"/>
</dbReference>
<dbReference type="Proteomes" id="UP000597341">
    <property type="component" value="Unassembled WGS sequence"/>
</dbReference>
<dbReference type="SUPFAM" id="SSF47413">
    <property type="entry name" value="lambda repressor-like DNA-binding domains"/>
    <property type="match status" value="1"/>
</dbReference>
<dbReference type="Pfam" id="PF01381">
    <property type="entry name" value="HTH_3"/>
    <property type="match status" value="1"/>
</dbReference>
<dbReference type="PROSITE" id="PS50943">
    <property type="entry name" value="HTH_CROC1"/>
    <property type="match status" value="1"/>
</dbReference>
<gene>
    <name evidence="3" type="ORF">GCM10011376_26380</name>
</gene>
<keyword evidence="4" id="KW-1185">Reference proteome</keyword>
<dbReference type="InterPro" id="IPR050807">
    <property type="entry name" value="TransReg_Diox_bact_type"/>
</dbReference>
<dbReference type="EMBL" id="BNAD01000007">
    <property type="protein sequence ID" value="GHE18028.1"/>
    <property type="molecule type" value="Genomic_DNA"/>
</dbReference>
<reference evidence="4" key="1">
    <citation type="journal article" date="2019" name="Int. J. Syst. Evol. Microbiol.">
        <title>The Global Catalogue of Microorganisms (GCM) 10K type strain sequencing project: providing services to taxonomists for standard genome sequencing and annotation.</title>
        <authorList>
            <consortium name="The Broad Institute Genomics Platform"/>
            <consortium name="The Broad Institute Genome Sequencing Center for Infectious Disease"/>
            <person name="Wu L."/>
            <person name="Ma J."/>
        </authorList>
    </citation>
    <scope>NUCLEOTIDE SEQUENCE [LARGE SCALE GENOMIC DNA]</scope>
    <source>
        <strain evidence="4">CGMCC 1.12791</strain>
    </source>
</reference>
<comment type="caution">
    <text evidence="3">The sequence shown here is derived from an EMBL/GenBank/DDBJ whole genome shotgun (WGS) entry which is preliminary data.</text>
</comment>
<dbReference type="CDD" id="cd00093">
    <property type="entry name" value="HTH_XRE"/>
    <property type="match status" value="1"/>
</dbReference>
<accession>A0ABQ3HK13</accession>
<dbReference type="PANTHER" id="PTHR46797:SF1">
    <property type="entry name" value="METHYLPHOSPHONATE SYNTHASE"/>
    <property type="match status" value="1"/>
</dbReference>
<organism evidence="3 4">
    <name type="scientific">Nocardioides flavus</name>
    <name type="common">ex Wang et al. 2016</name>
    <dbReference type="NCBI Taxonomy" id="2058780"/>
    <lineage>
        <taxon>Bacteria</taxon>
        <taxon>Bacillati</taxon>
        <taxon>Actinomycetota</taxon>
        <taxon>Actinomycetes</taxon>
        <taxon>Propionibacteriales</taxon>
        <taxon>Nocardioidaceae</taxon>
        <taxon>Nocardioides</taxon>
    </lineage>
</organism>
<feature type="domain" description="HTH cro/C1-type" evidence="2">
    <location>
        <begin position="16"/>
        <end position="70"/>
    </location>
</feature>
<protein>
    <submittedName>
        <fullName evidence="3">Transcriptional regulator</fullName>
    </submittedName>
</protein>
<name>A0ABQ3HK13_9ACTN</name>
<dbReference type="SMART" id="SM00530">
    <property type="entry name" value="HTH_XRE"/>
    <property type="match status" value="1"/>
</dbReference>
<dbReference type="Gene3D" id="1.10.260.40">
    <property type="entry name" value="lambda repressor-like DNA-binding domains"/>
    <property type="match status" value="1"/>
</dbReference>
<keyword evidence="1" id="KW-0238">DNA-binding</keyword>
<evidence type="ECO:0000313" key="3">
    <source>
        <dbReference type="EMBL" id="GHE18028.1"/>
    </source>
</evidence>
<evidence type="ECO:0000259" key="2">
    <source>
        <dbReference type="PROSITE" id="PS50943"/>
    </source>
</evidence>
<evidence type="ECO:0000256" key="1">
    <source>
        <dbReference type="ARBA" id="ARBA00023125"/>
    </source>
</evidence>
<sequence>MADRWTPQLEALGHYIKTQRQLADLSLRQMAELAEVSNPYLSQIERGMHQPSVRVLRSIARALNISAESLLTQAGLLDAVASEDGGAASGVEAAIKADPRLSQQAKQTLLAVYRTLLPDDGDAGGTEGSST</sequence>
<proteinExistence type="predicted"/>